<dbReference type="Pfam" id="PF08031">
    <property type="entry name" value="BBE"/>
    <property type="match status" value="1"/>
</dbReference>
<dbReference type="Gene3D" id="3.40.462.20">
    <property type="match status" value="1"/>
</dbReference>
<dbReference type="Proteomes" id="UP000307440">
    <property type="component" value="Unassembled WGS sequence"/>
</dbReference>
<reference evidence="8 9" key="1">
    <citation type="journal article" date="2019" name="Nat. Ecol. Evol.">
        <title>Megaphylogeny resolves global patterns of mushroom evolution.</title>
        <authorList>
            <person name="Varga T."/>
            <person name="Krizsan K."/>
            <person name="Foldi C."/>
            <person name="Dima B."/>
            <person name="Sanchez-Garcia M."/>
            <person name="Sanchez-Ramirez S."/>
            <person name="Szollosi G.J."/>
            <person name="Szarkandi J.G."/>
            <person name="Papp V."/>
            <person name="Albert L."/>
            <person name="Andreopoulos W."/>
            <person name="Angelini C."/>
            <person name="Antonin V."/>
            <person name="Barry K.W."/>
            <person name="Bougher N.L."/>
            <person name="Buchanan P."/>
            <person name="Buyck B."/>
            <person name="Bense V."/>
            <person name="Catcheside P."/>
            <person name="Chovatia M."/>
            <person name="Cooper J."/>
            <person name="Damon W."/>
            <person name="Desjardin D."/>
            <person name="Finy P."/>
            <person name="Geml J."/>
            <person name="Haridas S."/>
            <person name="Hughes K."/>
            <person name="Justo A."/>
            <person name="Karasinski D."/>
            <person name="Kautmanova I."/>
            <person name="Kiss B."/>
            <person name="Kocsube S."/>
            <person name="Kotiranta H."/>
            <person name="LaButti K.M."/>
            <person name="Lechner B.E."/>
            <person name="Liimatainen K."/>
            <person name="Lipzen A."/>
            <person name="Lukacs Z."/>
            <person name="Mihaltcheva S."/>
            <person name="Morgado L.N."/>
            <person name="Niskanen T."/>
            <person name="Noordeloos M.E."/>
            <person name="Ohm R.A."/>
            <person name="Ortiz-Santana B."/>
            <person name="Ovrebo C."/>
            <person name="Racz N."/>
            <person name="Riley R."/>
            <person name="Savchenko A."/>
            <person name="Shiryaev A."/>
            <person name="Soop K."/>
            <person name="Spirin V."/>
            <person name="Szebenyi C."/>
            <person name="Tomsovsky M."/>
            <person name="Tulloss R.E."/>
            <person name="Uehling J."/>
            <person name="Grigoriev I.V."/>
            <person name="Vagvolgyi C."/>
            <person name="Papp T."/>
            <person name="Martin F.M."/>
            <person name="Miettinen O."/>
            <person name="Hibbett D.S."/>
            <person name="Nagy L.G."/>
        </authorList>
    </citation>
    <scope>NUCLEOTIDE SEQUENCE [LARGE SCALE GENOMIC DNA]</scope>
    <source>
        <strain evidence="8 9">CBS 121175</strain>
    </source>
</reference>
<gene>
    <name evidence="8" type="ORF">FA15DRAFT_601839</name>
</gene>
<proteinExistence type="inferred from homology"/>
<dbReference type="STRING" id="230819.A0A5C3KHE1"/>
<dbReference type="InterPro" id="IPR016169">
    <property type="entry name" value="FAD-bd_PCMH_sub2"/>
</dbReference>
<dbReference type="InterPro" id="IPR006094">
    <property type="entry name" value="Oxid_FAD_bind_N"/>
</dbReference>
<dbReference type="EMBL" id="ML210349">
    <property type="protein sequence ID" value="TFK19275.1"/>
    <property type="molecule type" value="Genomic_DNA"/>
</dbReference>
<organism evidence="8 9">
    <name type="scientific">Coprinopsis marcescibilis</name>
    <name type="common">Agaric fungus</name>
    <name type="synonym">Psathyrella marcescibilis</name>
    <dbReference type="NCBI Taxonomy" id="230819"/>
    <lineage>
        <taxon>Eukaryota</taxon>
        <taxon>Fungi</taxon>
        <taxon>Dikarya</taxon>
        <taxon>Basidiomycota</taxon>
        <taxon>Agaricomycotina</taxon>
        <taxon>Agaricomycetes</taxon>
        <taxon>Agaricomycetidae</taxon>
        <taxon>Agaricales</taxon>
        <taxon>Agaricineae</taxon>
        <taxon>Psathyrellaceae</taxon>
        <taxon>Coprinopsis</taxon>
    </lineage>
</organism>
<dbReference type="GO" id="GO:0071949">
    <property type="term" value="F:FAD binding"/>
    <property type="evidence" value="ECO:0007669"/>
    <property type="project" value="InterPro"/>
</dbReference>
<evidence type="ECO:0000256" key="5">
    <source>
        <dbReference type="ARBA" id="ARBA00023002"/>
    </source>
</evidence>
<dbReference type="PROSITE" id="PS51387">
    <property type="entry name" value="FAD_PCMH"/>
    <property type="match status" value="1"/>
</dbReference>
<feature type="signal peptide" evidence="6">
    <location>
        <begin position="1"/>
        <end position="19"/>
    </location>
</feature>
<dbReference type="InterPro" id="IPR016166">
    <property type="entry name" value="FAD-bd_PCMH"/>
</dbReference>
<dbReference type="PANTHER" id="PTHR42973">
    <property type="entry name" value="BINDING OXIDOREDUCTASE, PUTATIVE (AFU_ORTHOLOGUE AFUA_1G17690)-RELATED"/>
    <property type="match status" value="1"/>
</dbReference>
<evidence type="ECO:0000256" key="2">
    <source>
        <dbReference type="ARBA" id="ARBA00005466"/>
    </source>
</evidence>
<keyword evidence="3" id="KW-0285">Flavoprotein</keyword>
<feature type="chain" id="PRO_5022671861" evidence="6">
    <location>
        <begin position="20"/>
        <end position="509"/>
    </location>
</feature>
<protein>
    <submittedName>
        <fullName evidence="8">FAD-binding domain-containing protein</fullName>
    </submittedName>
</protein>
<evidence type="ECO:0000256" key="4">
    <source>
        <dbReference type="ARBA" id="ARBA00022827"/>
    </source>
</evidence>
<dbReference type="OrthoDB" id="407275at2759"/>
<keyword evidence="6" id="KW-0732">Signal</keyword>
<dbReference type="Pfam" id="PF01565">
    <property type="entry name" value="FAD_binding_4"/>
    <property type="match status" value="1"/>
</dbReference>
<keyword evidence="4" id="KW-0274">FAD</keyword>
<evidence type="ECO:0000313" key="9">
    <source>
        <dbReference type="Proteomes" id="UP000307440"/>
    </source>
</evidence>
<keyword evidence="5" id="KW-0560">Oxidoreductase</keyword>
<dbReference type="SUPFAM" id="SSF56176">
    <property type="entry name" value="FAD-binding/transporter-associated domain-like"/>
    <property type="match status" value="1"/>
</dbReference>
<dbReference type="PANTHER" id="PTHR42973:SF39">
    <property type="entry name" value="FAD-BINDING PCMH-TYPE DOMAIN-CONTAINING PROTEIN"/>
    <property type="match status" value="1"/>
</dbReference>
<dbReference type="InterPro" id="IPR012951">
    <property type="entry name" value="BBE"/>
</dbReference>
<evidence type="ECO:0000259" key="7">
    <source>
        <dbReference type="PROSITE" id="PS51387"/>
    </source>
</evidence>
<dbReference type="InterPro" id="IPR050416">
    <property type="entry name" value="FAD-linked_Oxidoreductase"/>
</dbReference>
<accession>A0A5C3KHE1</accession>
<comment type="similarity">
    <text evidence="2">Belongs to the oxygen-dependent FAD-linked oxidoreductase family.</text>
</comment>
<evidence type="ECO:0000313" key="8">
    <source>
        <dbReference type="EMBL" id="TFK19275.1"/>
    </source>
</evidence>
<sequence length="509" mass="54601">MVTLIGLLAIFLVFSSSSTQLPPVVAQSSGPLEDALGGKGFDVAFPGDPLFVSSTEAFNRRYSVKPAAVAFPSTSQQVGQIVRAGYEFDYKVVARSGGHSYAAHGLGTEDGAILIDLSRFKHLKVDTDTNTAVIGAGNRLGEIVLGLSQHGRALPHGTCAYVGWGGHATLGGYGFTSRLWGLSLDAIEEVEVVLGNGTAVVASQLQNRALFAVPAPYLGIVTSIKVRTFAAPPSATIFNFNWHLSIKDATAAIAAYQRYVLTANIPAHLGIQGVITRASIQGNISFGLVGGWYGPSIELNGTLKGLIDAMPYPPRAMNFDTGDYLHSAENLAGGSLDTTTPGGRDTFYAKSLITPSRSPLSTAAIRAFVTTFATEGFASELGWWFIQLDLFGGRNSAITKPSTSSTAFPHRDALFGIQLYGSTRDNVPPYPDSGFTFLDNAVNSILKNSPREWDYGAYTNYIDDRQPNGASCLSYYKEGFETIKRIKRVYDPKSVFAFPTRWLSEEVAV</sequence>
<dbReference type="GO" id="GO:0016491">
    <property type="term" value="F:oxidoreductase activity"/>
    <property type="evidence" value="ECO:0007669"/>
    <property type="project" value="UniProtKB-KW"/>
</dbReference>
<dbReference type="InterPro" id="IPR036318">
    <property type="entry name" value="FAD-bd_PCMH-like_sf"/>
</dbReference>
<feature type="domain" description="FAD-binding PCMH-type" evidence="7">
    <location>
        <begin position="62"/>
        <end position="231"/>
    </location>
</feature>
<evidence type="ECO:0000256" key="6">
    <source>
        <dbReference type="SAM" id="SignalP"/>
    </source>
</evidence>
<comment type="cofactor">
    <cofactor evidence="1">
        <name>FAD</name>
        <dbReference type="ChEBI" id="CHEBI:57692"/>
    </cofactor>
</comment>
<keyword evidence="9" id="KW-1185">Reference proteome</keyword>
<dbReference type="Gene3D" id="3.30.465.10">
    <property type="match status" value="1"/>
</dbReference>
<evidence type="ECO:0000256" key="3">
    <source>
        <dbReference type="ARBA" id="ARBA00022630"/>
    </source>
</evidence>
<name>A0A5C3KHE1_COPMA</name>
<evidence type="ECO:0000256" key="1">
    <source>
        <dbReference type="ARBA" id="ARBA00001974"/>
    </source>
</evidence>
<dbReference type="AlphaFoldDB" id="A0A5C3KHE1"/>